<name>A0ABY7TQ58_9SPHN</name>
<gene>
    <name evidence="1" type="ORF">PQ455_08060</name>
</gene>
<reference evidence="1 2" key="1">
    <citation type="submission" date="2023-02" db="EMBL/GenBank/DDBJ databases">
        <title>Genome sequence of Sphingomonas naphthae.</title>
        <authorList>
            <person name="Kim S."/>
            <person name="Heo J."/>
            <person name="Kwon S.-W."/>
        </authorList>
    </citation>
    <scope>NUCLEOTIDE SEQUENCE [LARGE SCALE GENOMIC DNA]</scope>
    <source>
        <strain evidence="1 2">KACC 18716</strain>
    </source>
</reference>
<sequence>MSHTPTIWTHPPASRKDRANAMQLLLFLSAILTALTGVVTGRVVAPQEVAAASAVADAATVQTAVRAVLPAGQRPLAALIPVEPIALADFALRPAVALWHERRRE</sequence>
<dbReference type="EMBL" id="CP117411">
    <property type="protein sequence ID" value="WCT75158.1"/>
    <property type="molecule type" value="Genomic_DNA"/>
</dbReference>
<organism evidence="1 2">
    <name type="scientific">Sphingomonas naphthae</name>
    <dbReference type="NCBI Taxonomy" id="1813468"/>
    <lineage>
        <taxon>Bacteria</taxon>
        <taxon>Pseudomonadati</taxon>
        <taxon>Pseudomonadota</taxon>
        <taxon>Alphaproteobacteria</taxon>
        <taxon>Sphingomonadales</taxon>
        <taxon>Sphingomonadaceae</taxon>
        <taxon>Sphingomonas</taxon>
    </lineage>
</organism>
<evidence type="ECO:0000313" key="1">
    <source>
        <dbReference type="EMBL" id="WCT75158.1"/>
    </source>
</evidence>
<accession>A0ABY7TQ58</accession>
<evidence type="ECO:0000313" key="2">
    <source>
        <dbReference type="Proteomes" id="UP001220395"/>
    </source>
</evidence>
<dbReference type="Proteomes" id="UP001220395">
    <property type="component" value="Chromosome"/>
</dbReference>
<proteinExistence type="predicted"/>
<dbReference type="RefSeq" id="WP_273690758.1">
    <property type="nucleotide sequence ID" value="NZ_CP117411.1"/>
</dbReference>
<keyword evidence="2" id="KW-1185">Reference proteome</keyword>
<protein>
    <submittedName>
        <fullName evidence="1">Uncharacterized protein</fullName>
    </submittedName>
</protein>